<accession>A0A4C1ZUX5</accession>
<protein>
    <submittedName>
        <fullName evidence="1">Uncharacterized protein</fullName>
    </submittedName>
</protein>
<proteinExistence type="predicted"/>
<name>A0A4C1ZUX5_EUMVA</name>
<reference evidence="1 2" key="1">
    <citation type="journal article" date="2019" name="Commun. Biol.">
        <title>The bagworm genome reveals a unique fibroin gene that provides high tensile strength.</title>
        <authorList>
            <person name="Kono N."/>
            <person name="Nakamura H."/>
            <person name="Ohtoshi R."/>
            <person name="Tomita M."/>
            <person name="Numata K."/>
            <person name="Arakawa K."/>
        </authorList>
    </citation>
    <scope>NUCLEOTIDE SEQUENCE [LARGE SCALE GENOMIC DNA]</scope>
</reference>
<dbReference type="AlphaFoldDB" id="A0A4C1ZUX5"/>
<comment type="caution">
    <text evidence="1">The sequence shown here is derived from an EMBL/GenBank/DDBJ whole genome shotgun (WGS) entry which is preliminary data.</text>
</comment>
<evidence type="ECO:0000313" key="1">
    <source>
        <dbReference type="EMBL" id="GBP90407.1"/>
    </source>
</evidence>
<dbReference type="Proteomes" id="UP000299102">
    <property type="component" value="Unassembled WGS sequence"/>
</dbReference>
<gene>
    <name evidence="1" type="ORF">EVAR_90845_1</name>
</gene>
<sequence>MGVSSQSYSGTANKIFLLIDEPIVKTSNSFESWDKESEWTLSSLRPQYERANTVESPVCQPLFPYDTRKPLLILQHFQNPPKWGAPGVKVPLYSSLRNIITQ</sequence>
<organism evidence="1 2">
    <name type="scientific">Eumeta variegata</name>
    <name type="common">Bagworm moth</name>
    <name type="synonym">Eumeta japonica</name>
    <dbReference type="NCBI Taxonomy" id="151549"/>
    <lineage>
        <taxon>Eukaryota</taxon>
        <taxon>Metazoa</taxon>
        <taxon>Ecdysozoa</taxon>
        <taxon>Arthropoda</taxon>
        <taxon>Hexapoda</taxon>
        <taxon>Insecta</taxon>
        <taxon>Pterygota</taxon>
        <taxon>Neoptera</taxon>
        <taxon>Endopterygota</taxon>
        <taxon>Lepidoptera</taxon>
        <taxon>Glossata</taxon>
        <taxon>Ditrysia</taxon>
        <taxon>Tineoidea</taxon>
        <taxon>Psychidae</taxon>
        <taxon>Oiketicinae</taxon>
        <taxon>Eumeta</taxon>
    </lineage>
</organism>
<dbReference type="EMBL" id="BGZK01002081">
    <property type="protein sequence ID" value="GBP90407.1"/>
    <property type="molecule type" value="Genomic_DNA"/>
</dbReference>
<keyword evidence="2" id="KW-1185">Reference proteome</keyword>
<evidence type="ECO:0000313" key="2">
    <source>
        <dbReference type="Proteomes" id="UP000299102"/>
    </source>
</evidence>